<evidence type="ECO:0000256" key="1">
    <source>
        <dbReference type="SAM" id="Phobius"/>
    </source>
</evidence>
<organism evidence="2 3">
    <name type="scientific">Dactylonectria macrodidyma</name>
    <dbReference type="NCBI Taxonomy" id="307937"/>
    <lineage>
        <taxon>Eukaryota</taxon>
        <taxon>Fungi</taxon>
        <taxon>Dikarya</taxon>
        <taxon>Ascomycota</taxon>
        <taxon>Pezizomycotina</taxon>
        <taxon>Sordariomycetes</taxon>
        <taxon>Hypocreomycetidae</taxon>
        <taxon>Hypocreales</taxon>
        <taxon>Nectriaceae</taxon>
        <taxon>Dactylonectria</taxon>
    </lineage>
</organism>
<evidence type="ECO:0000313" key="3">
    <source>
        <dbReference type="Proteomes" id="UP000738349"/>
    </source>
</evidence>
<dbReference type="EMBL" id="JAGMUV010000006">
    <property type="protein sequence ID" value="KAH7152617.1"/>
    <property type="molecule type" value="Genomic_DNA"/>
</dbReference>
<dbReference type="OrthoDB" id="5428890at2759"/>
<proteinExistence type="predicted"/>
<comment type="caution">
    <text evidence="2">The sequence shown here is derived from an EMBL/GenBank/DDBJ whole genome shotgun (WGS) entry which is preliminary data.</text>
</comment>
<gene>
    <name evidence="2" type="ORF">EDB81DRAFT_789392</name>
</gene>
<keyword evidence="1" id="KW-0812">Transmembrane</keyword>
<sequence length="356" mass="41823">MSNQMAMESVLFSDSTRQLTDPEKRQWLADLWKPTKKSSLTVLSSYFELLHQERVRVAQSCDFNYYNITFKELLIIRDVICSTCNQSRIELCDAVALALATRPLPLPKETLRDAIKLVIRLLLLTRVEFCDSDEYVLPNQLKFLEHENLHNTIRKFQNTPALYQDSNLRDDIPLWFNVIDLEKKAGLRIGWTEYITDHLAIRNGTLYLFGNLEALKYMKESDSITGNLLTKRFIHETMRSVWLFFPLNDYGLMEHDYFEWFDSRGQCTPDEESLLGDCRREPSPRTLTEYGAWRHQLAYALEVSKNQPSWSLRRCWYDDRDQALWWTRWSLIMAVSLSVIFGLIQSITGIIQVVRP</sequence>
<protein>
    <submittedName>
        <fullName evidence="2">Uncharacterized protein</fullName>
    </submittedName>
</protein>
<reference evidence="2" key="1">
    <citation type="journal article" date="2021" name="Nat. Commun.">
        <title>Genetic determinants of endophytism in the Arabidopsis root mycobiome.</title>
        <authorList>
            <person name="Mesny F."/>
            <person name="Miyauchi S."/>
            <person name="Thiergart T."/>
            <person name="Pickel B."/>
            <person name="Atanasova L."/>
            <person name="Karlsson M."/>
            <person name="Huettel B."/>
            <person name="Barry K.W."/>
            <person name="Haridas S."/>
            <person name="Chen C."/>
            <person name="Bauer D."/>
            <person name="Andreopoulos W."/>
            <person name="Pangilinan J."/>
            <person name="LaButti K."/>
            <person name="Riley R."/>
            <person name="Lipzen A."/>
            <person name="Clum A."/>
            <person name="Drula E."/>
            <person name="Henrissat B."/>
            <person name="Kohler A."/>
            <person name="Grigoriev I.V."/>
            <person name="Martin F.M."/>
            <person name="Hacquard S."/>
        </authorList>
    </citation>
    <scope>NUCLEOTIDE SEQUENCE</scope>
    <source>
        <strain evidence="2">MPI-CAGE-AT-0147</strain>
    </source>
</reference>
<accession>A0A9P9F4C1</accession>
<feature type="transmembrane region" description="Helical" evidence="1">
    <location>
        <begin position="329"/>
        <end position="354"/>
    </location>
</feature>
<name>A0A9P9F4C1_9HYPO</name>
<dbReference type="AlphaFoldDB" id="A0A9P9F4C1"/>
<dbReference type="Proteomes" id="UP000738349">
    <property type="component" value="Unassembled WGS sequence"/>
</dbReference>
<keyword evidence="3" id="KW-1185">Reference proteome</keyword>
<evidence type="ECO:0000313" key="2">
    <source>
        <dbReference type="EMBL" id="KAH7152617.1"/>
    </source>
</evidence>
<keyword evidence="1" id="KW-0472">Membrane</keyword>
<keyword evidence="1" id="KW-1133">Transmembrane helix</keyword>